<organism evidence="1 2">
    <name type="scientific">Coniophora puteana (strain RWD-64-598)</name>
    <name type="common">Brown rot fungus</name>
    <dbReference type="NCBI Taxonomy" id="741705"/>
    <lineage>
        <taxon>Eukaryota</taxon>
        <taxon>Fungi</taxon>
        <taxon>Dikarya</taxon>
        <taxon>Basidiomycota</taxon>
        <taxon>Agaricomycotina</taxon>
        <taxon>Agaricomycetes</taxon>
        <taxon>Agaricomycetidae</taxon>
        <taxon>Boletales</taxon>
        <taxon>Coniophorineae</taxon>
        <taxon>Coniophoraceae</taxon>
        <taxon>Coniophora</taxon>
    </lineage>
</organism>
<dbReference type="EMBL" id="JH711576">
    <property type="protein sequence ID" value="EIW82711.1"/>
    <property type="molecule type" value="Genomic_DNA"/>
</dbReference>
<comment type="caution">
    <text evidence="1">The sequence shown here is derived from an EMBL/GenBank/DDBJ whole genome shotgun (WGS) entry which is preliminary data.</text>
</comment>
<dbReference type="AlphaFoldDB" id="A0A5M3MVU6"/>
<gene>
    <name evidence="1" type="ORF">CONPUDRAFT_136001</name>
</gene>
<dbReference type="GeneID" id="19200838"/>
<dbReference type="RefSeq" id="XP_007766696.1">
    <property type="nucleotide sequence ID" value="XM_007768506.1"/>
</dbReference>
<name>A0A5M3MVU6_CONPW</name>
<dbReference type="Proteomes" id="UP000053558">
    <property type="component" value="Unassembled WGS sequence"/>
</dbReference>
<evidence type="ECO:0000313" key="2">
    <source>
        <dbReference type="Proteomes" id="UP000053558"/>
    </source>
</evidence>
<dbReference type="KEGG" id="cput:CONPUDRAFT_136001"/>
<evidence type="ECO:0008006" key="3">
    <source>
        <dbReference type="Google" id="ProtNLM"/>
    </source>
</evidence>
<evidence type="ECO:0000313" key="1">
    <source>
        <dbReference type="EMBL" id="EIW82711.1"/>
    </source>
</evidence>
<proteinExistence type="predicted"/>
<sequence>MSTPALSLPTETLFTIFNDVYCWQKDDERDWMERENGNLPKTDPTIFPFACAMVCRQWHAVLCLQAHYWTPSITIPLDSAQVSHEVIRDWITAAQAKDLPVFTLNIVYQRKVIMDHRVEQNRVSEVMEAICPLPTSIKHLTLHTVYRSSVLRRNCQPMSKPVLHQPTSRSARIYEARLSGATPAHLGHLRLC</sequence>
<accession>A0A5M3MVU6</accession>
<reference evidence="2" key="1">
    <citation type="journal article" date="2012" name="Science">
        <title>The Paleozoic origin of enzymatic lignin decomposition reconstructed from 31 fungal genomes.</title>
        <authorList>
            <person name="Floudas D."/>
            <person name="Binder M."/>
            <person name="Riley R."/>
            <person name="Barry K."/>
            <person name="Blanchette R.A."/>
            <person name="Henrissat B."/>
            <person name="Martinez A.T."/>
            <person name="Otillar R."/>
            <person name="Spatafora J.W."/>
            <person name="Yadav J.S."/>
            <person name="Aerts A."/>
            <person name="Benoit I."/>
            <person name="Boyd A."/>
            <person name="Carlson A."/>
            <person name="Copeland A."/>
            <person name="Coutinho P.M."/>
            <person name="de Vries R.P."/>
            <person name="Ferreira P."/>
            <person name="Findley K."/>
            <person name="Foster B."/>
            <person name="Gaskell J."/>
            <person name="Glotzer D."/>
            <person name="Gorecki P."/>
            <person name="Heitman J."/>
            <person name="Hesse C."/>
            <person name="Hori C."/>
            <person name="Igarashi K."/>
            <person name="Jurgens J.A."/>
            <person name="Kallen N."/>
            <person name="Kersten P."/>
            <person name="Kohler A."/>
            <person name="Kuees U."/>
            <person name="Kumar T.K.A."/>
            <person name="Kuo A."/>
            <person name="LaButti K."/>
            <person name="Larrondo L.F."/>
            <person name="Lindquist E."/>
            <person name="Ling A."/>
            <person name="Lombard V."/>
            <person name="Lucas S."/>
            <person name="Lundell T."/>
            <person name="Martin R."/>
            <person name="McLaughlin D.J."/>
            <person name="Morgenstern I."/>
            <person name="Morin E."/>
            <person name="Murat C."/>
            <person name="Nagy L.G."/>
            <person name="Nolan M."/>
            <person name="Ohm R.A."/>
            <person name="Patyshakuliyeva A."/>
            <person name="Rokas A."/>
            <person name="Ruiz-Duenas F.J."/>
            <person name="Sabat G."/>
            <person name="Salamov A."/>
            <person name="Samejima M."/>
            <person name="Schmutz J."/>
            <person name="Slot J.C."/>
            <person name="St John F."/>
            <person name="Stenlid J."/>
            <person name="Sun H."/>
            <person name="Sun S."/>
            <person name="Syed K."/>
            <person name="Tsang A."/>
            <person name="Wiebenga A."/>
            <person name="Young D."/>
            <person name="Pisabarro A."/>
            <person name="Eastwood D.C."/>
            <person name="Martin F."/>
            <person name="Cullen D."/>
            <person name="Grigoriev I.V."/>
            <person name="Hibbett D.S."/>
        </authorList>
    </citation>
    <scope>NUCLEOTIDE SEQUENCE [LARGE SCALE GENOMIC DNA]</scope>
    <source>
        <strain evidence="2">RWD-64-598 SS2</strain>
    </source>
</reference>
<keyword evidence="2" id="KW-1185">Reference proteome</keyword>
<protein>
    <recommendedName>
        <fullName evidence="3">F-box domain-containing protein</fullName>
    </recommendedName>
</protein>